<reference evidence="2 3" key="1">
    <citation type="submission" date="2014-04" db="EMBL/GenBank/DDBJ databases">
        <authorList>
            <consortium name="DOE Joint Genome Institute"/>
            <person name="Kuo A."/>
            <person name="Kohler A."/>
            <person name="Nagy L.G."/>
            <person name="Floudas D."/>
            <person name="Copeland A."/>
            <person name="Barry K.W."/>
            <person name="Cichocki N."/>
            <person name="Veneault-Fourrey C."/>
            <person name="LaButti K."/>
            <person name="Lindquist E.A."/>
            <person name="Lipzen A."/>
            <person name="Lundell T."/>
            <person name="Morin E."/>
            <person name="Murat C."/>
            <person name="Sun H."/>
            <person name="Tunlid A."/>
            <person name="Henrissat B."/>
            <person name="Grigoriev I.V."/>
            <person name="Hibbett D.S."/>
            <person name="Martin F."/>
            <person name="Nordberg H.P."/>
            <person name="Cantor M.N."/>
            <person name="Hua S.X."/>
        </authorList>
    </citation>
    <scope>NUCLEOTIDE SEQUENCE [LARGE SCALE GENOMIC DNA]</scope>
    <source>
        <strain evidence="2 3">LaAM-08-1</strain>
    </source>
</reference>
<evidence type="ECO:0000313" key="3">
    <source>
        <dbReference type="Proteomes" id="UP000054477"/>
    </source>
</evidence>
<sequence length="83" mass="9760">HLRHLLAHFTLCGLLLMQIPVHLPSRVLDFKPTQPILPPLVLRTTKHRLNAVTKEKVMKILARVYQRRCGKAEVWVCRRAFER</sequence>
<evidence type="ECO:0000256" key="1">
    <source>
        <dbReference type="SAM" id="SignalP"/>
    </source>
</evidence>
<dbReference type="AlphaFoldDB" id="A0A0C9WIP9"/>
<proteinExistence type="predicted"/>
<keyword evidence="3" id="KW-1185">Reference proteome</keyword>
<name>A0A0C9WIP9_9AGAR</name>
<dbReference type="Proteomes" id="UP000054477">
    <property type="component" value="Unassembled WGS sequence"/>
</dbReference>
<gene>
    <name evidence="2" type="ORF">K443DRAFT_112187</name>
</gene>
<reference evidence="3" key="2">
    <citation type="submission" date="2015-01" db="EMBL/GenBank/DDBJ databases">
        <title>Evolutionary Origins and Diversification of the Mycorrhizal Mutualists.</title>
        <authorList>
            <consortium name="DOE Joint Genome Institute"/>
            <consortium name="Mycorrhizal Genomics Consortium"/>
            <person name="Kohler A."/>
            <person name="Kuo A."/>
            <person name="Nagy L.G."/>
            <person name="Floudas D."/>
            <person name="Copeland A."/>
            <person name="Barry K.W."/>
            <person name="Cichocki N."/>
            <person name="Veneault-Fourrey C."/>
            <person name="LaButti K."/>
            <person name="Lindquist E.A."/>
            <person name="Lipzen A."/>
            <person name="Lundell T."/>
            <person name="Morin E."/>
            <person name="Murat C."/>
            <person name="Riley R."/>
            <person name="Ohm R."/>
            <person name="Sun H."/>
            <person name="Tunlid A."/>
            <person name="Henrissat B."/>
            <person name="Grigoriev I.V."/>
            <person name="Hibbett D.S."/>
            <person name="Martin F."/>
        </authorList>
    </citation>
    <scope>NUCLEOTIDE SEQUENCE [LARGE SCALE GENOMIC DNA]</scope>
    <source>
        <strain evidence="3">LaAM-08-1</strain>
    </source>
</reference>
<evidence type="ECO:0000313" key="2">
    <source>
        <dbReference type="EMBL" id="KIJ93324.1"/>
    </source>
</evidence>
<dbReference type="EMBL" id="KN838850">
    <property type="protein sequence ID" value="KIJ93324.1"/>
    <property type="molecule type" value="Genomic_DNA"/>
</dbReference>
<feature type="chain" id="PRO_5002205985" evidence="1">
    <location>
        <begin position="25"/>
        <end position="83"/>
    </location>
</feature>
<keyword evidence="1" id="KW-0732">Signal</keyword>
<accession>A0A0C9WIP9</accession>
<organism evidence="2 3">
    <name type="scientific">Laccaria amethystina LaAM-08-1</name>
    <dbReference type="NCBI Taxonomy" id="1095629"/>
    <lineage>
        <taxon>Eukaryota</taxon>
        <taxon>Fungi</taxon>
        <taxon>Dikarya</taxon>
        <taxon>Basidiomycota</taxon>
        <taxon>Agaricomycotina</taxon>
        <taxon>Agaricomycetes</taxon>
        <taxon>Agaricomycetidae</taxon>
        <taxon>Agaricales</taxon>
        <taxon>Agaricineae</taxon>
        <taxon>Hydnangiaceae</taxon>
        <taxon>Laccaria</taxon>
    </lineage>
</organism>
<feature type="signal peptide" evidence="1">
    <location>
        <begin position="1"/>
        <end position="24"/>
    </location>
</feature>
<dbReference type="OrthoDB" id="10402896at2759"/>
<protein>
    <submittedName>
        <fullName evidence="2">Uncharacterized protein</fullName>
    </submittedName>
</protein>
<dbReference type="HOGENOM" id="CLU_177164_0_0_1"/>
<feature type="non-terminal residue" evidence="2">
    <location>
        <position position="1"/>
    </location>
</feature>